<dbReference type="InterPro" id="IPR029063">
    <property type="entry name" value="SAM-dependent_MTases_sf"/>
</dbReference>
<dbReference type="RefSeq" id="WP_115924788.1">
    <property type="nucleotide sequence ID" value="NZ_QKXN01000122.1"/>
</dbReference>
<evidence type="ECO:0000256" key="2">
    <source>
        <dbReference type="ARBA" id="ARBA00022679"/>
    </source>
</evidence>
<dbReference type="PANTHER" id="PTHR43619:SF2">
    <property type="entry name" value="S-ADENOSYL-L-METHIONINE-DEPENDENT METHYLTRANSFERASES SUPERFAMILY PROTEIN"/>
    <property type="match status" value="1"/>
</dbReference>
<protein>
    <submittedName>
        <fullName evidence="3">Class I SAM-dependent methyltransferase</fullName>
    </submittedName>
</protein>
<dbReference type="EMBL" id="QKXQ01000131">
    <property type="protein sequence ID" value="REH98793.1"/>
    <property type="molecule type" value="Genomic_DNA"/>
</dbReference>
<dbReference type="AlphaFoldDB" id="A0A3E0IRH1"/>
<dbReference type="Proteomes" id="UP000256562">
    <property type="component" value="Unassembled WGS sequence"/>
</dbReference>
<keyword evidence="1 3" id="KW-0489">Methyltransferase</keyword>
<dbReference type="InterPro" id="IPR007213">
    <property type="entry name" value="Ppm1/Ppm2/Tcmp"/>
</dbReference>
<dbReference type="PIRSF" id="PIRSF028177">
    <property type="entry name" value="Polyketide_synth_Omtfrase_TcmP"/>
    <property type="match status" value="1"/>
</dbReference>
<accession>A0A3E0IRH1</accession>
<dbReference type="SUPFAM" id="SSF53335">
    <property type="entry name" value="S-adenosyl-L-methionine-dependent methyltransferases"/>
    <property type="match status" value="1"/>
</dbReference>
<proteinExistence type="predicted"/>
<dbReference type="GO" id="GO:0008168">
    <property type="term" value="F:methyltransferase activity"/>
    <property type="evidence" value="ECO:0007669"/>
    <property type="project" value="UniProtKB-KW"/>
</dbReference>
<dbReference type="GO" id="GO:0032259">
    <property type="term" value="P:methylation"/>
    <property type="evidence" value="ECO:0007669"/>
    <property type="project" value="UniProtKB-KW"/>
</dbReference>
<evidence type="ECO:0000313" key="3">
    <source>
        <dbReference type="EMBL" id="REH98793.1"/>
    </source>
</evidence>
<dbReference type="Gene3D" id="3.40.50.150">
    <property type="entry name" value="Vaccinia Virus protein VP39"/>
    <property type="match status" value="1"/>
</dbReference>
<gene>
    <name evidence="3" type="ORF">DOS83_03095</name>
</gene>
<dbReference type="PANTHER" id="PTHR43619">
    <property type="entry name" value="S-ADENOSYL-L-METHIONINE-DEPENDENT METHYLTRANSFERASE YKTD-RELATED"/>
    <property type="match status" value="1"/>
</dbReference>
<reference evidence="3 4" key="1">
    <citation type="journal article" date="2018" name="Vet. Microbiol.">
        <title>Characterisation of Staphylococcus felis isolated from cats using whole genome sequencing.</title>
        <authorList>
            <person name="Worthing K."/>
            <person name="Pang S."/>
            <person name="Trott D.J."/>
            <person name="Abraham S."/>
            <person name="Coombs G.W."/>
            <person name="Jordan D."/>
            <person name="McIntyre L."/>
            <person name="Davies M.R."/>
            <person name="Norris J."/>
        </authorList>
    </citation>
    <scope>NUCLEOTIDE SEQUENCE [LARGE SCALE GENOMIC DNA]</scope>
    <source>
        <strain evidence="3 4">F9</strain>
    </source>
</reference>
<dbReference type="OrthoDB" id="9800233at2"/>
<evidence type="ECO:0000313" key="4">
    <source>
        <dbReference type="Proteomes" id="UP000256562"/>
    </source>
</evidence>
<sequence length="275" mass="32388">MEKLHGVPESMLIPVAARALETYEKKPIIKDPYSEKMFRKLNYDFDQITKDWTTQLGISIRTYILDMLVNDFVKNNEKAFIMNIGCGLDTRFDRLSMKGIPWVDIDVPDVINIRKRFFTESENHVMIAKSMFDYKWIDEVKSAAFYADGLDILVIFEGVLMYFDDKEIQALIKTIDSQFSNCKLTFAIECCSETIAKHTSKHKSVSHLKSKPVFKSGYNQFKEAQKWFPKGIRLEKEYNYFDYFHRRWGIFGLCRYIPFLKNRLNNKILVAVTKR</sequence>
<dbReference type="Pfam" id="PF04072">
    <property type="entry name" value="LCM"/>
    <property type="match status" value="1"/>
</dbReference>
<comment type="caution">
    <text evidence="3">The sequence shown here is derived from an EMBL/GenBank/DDBJ whole genome shotgun (WGS) entry which is preliminary data.</text>
</comment>
<name>A0A3E0IRH1_9STAP</name>
<evidence type="ECO:0000256" key="1">
    <source>
        <dbReference type="ARBA" id="ARBA00022603"/>
    </source>
</evidence>
<organism evidence="3 4">
    <name type="scientific">Staphylococcus felis</name>
    <dbReference type="NCBI Taxonomy" id="46127"/>
    <lineage>
        <taxon>Bacteria</taxon>
        <taxon>Bacillati</taxon>
        <taxon>Bacillota</taxon>
        <taxon>Bacilli</taxon>
        <taxon>Bacillales</taxon>
        <taxon>Staphylococcaceae</taxon>
        <taxon>Staphylococcus</taxon>
    </lineage>
</organism>
<keyword evidence="2 3" id="KW-0808">Transferase</keyword>
<dbReference type="InterPro" id="IPR016874">
    <property type="entry name" value="TcmP-like"/>
</dbReference>